<dbReference type="InterPro" id="IPR036065">
    <property type="entry name" value="BolA-like_sf"/>
</dbReference>
<dbReference type="OrthoDB" id="203381at2759"/>
<evidence type="ECO:0000256" key="1">
    <source>
        <dbReference type="ARBA" id="ARBA00005578"/>
    </source>
</evidence>
<comment type="similarity">
    <text evidence="1 2">Belongs to the BolA/IbaG family.</text>
</comment>
<name>A0A9P4VMP5_9PEZI</name>
<dbReference type="Gene3D" id="3.30.300.90">
    <property type="entry name" value="BolA-like"/>
    <property type="match status" value="1"/>
</dbReference>
<dbReference type="GO" id="GO:0005759">
    <property type="term" value="C:mitochondrial matrix"/>
    <property type="evidence" value="ECO:0007669"/>
    <property type="project" value="TreeGrafter"/>
</dbReference>
<protein>
    <submittedName>
        <fullName evidence="3">Bola-like protein</fullName>
    </submittedName>
</protein>
<dbReference type="SUPFAM" id="SSF82657">
    <property type="entry name" value="BolA-like"/>
    <property type="match status" value="1"/>
</dbReference>
<dbReference type="PANTHER" id="PTHR46188">
    <property type="entry name" value="BOLA-LIKE PROTEIN 3"/>
    <property type="match status" value="1"/>
</dbReference>
<dbReference type="EMBL" id="MU006102">
    <property type="protein sequence ID" value="KAF2836863.1"/>
    <property type="molecule type" value="Genomic_DNA"/>
</dbReference>
<dbReference type="Pfam" id="PF01722">
    <property type="entry name" value="BolA"/>
    <property type="match status" value="1"/>
</dbReference>
<organism evidence="3 4">
    <name type="scientific">Patellaria atrata CBS 101060</name>
    <dbReference type="NCBI Taxonomy" id="1346257"/>
    <lineage>
        <taxon>Eukaryota</taxon>
        <taxon>Fungi</taxon>
        <taxon>Dikarya</taxon>
        <taxon>Ascomycota</taxon>
        <taxon>Pezizomycotina</taxon>
        <taxon>Dothideomycetes</taxon>
        <taxon>Dothideomycetes incertae sedis</taxon>
        <taxon>Patellariales</taxon>
        <taxon>Patellariaceae</taxon>
        <taxon>Patellaria</taxon>
    </lineage>
</organism>
<dbReference type="PANTHER" id="PTHR46188:SF1">
    <property type="entry name" value="BOLA-LIKE PROTEIN 3"/>
    <property type="match status" value="1"/>
</dbReference>
<gene>
    <name evidence="3" type="ORF">M501DRAFT_996551</name>
</gene>
<accession>A0A9P4VMP5</accession>
<dbReference type="Proteomes" id="UP000799429">
    <property type="component" value="Unassembled WGS sequence"/>
</dbReference>
<evidence type="ECO:0000256" key="2">
    <source>
        <dbReference type="RuleBase" id="RU003860"/>
    </source>
</evidence>
<proteinExistence type="inferred from homology"/>
<dbReference type="InterPro" id="IPR002634">
    <property type="entry name" value="BolA"/>
</dbReference>
<sequence length="154" mass="16995">MAPSRALYSFAASLYARQTIRAFSTYPRYYKIAQSQTKIISLSRRNSCQTSTARRFYSATNSSSESADTNGPPIPPDYLTEGELHIFKKVNDGLSPVSLQVQDISGGCGSMYALDIVSPKFAGMSVIKQHRLVNRILAEEIKTMHGVQLKTKAP</sequence>
<comment type="caution">
    <text evidence="3">The sequence shown here is derived from an EMBL/GenBank/DDBJ whole genome shotgun (WGS) entry which is preliminary data.</text>
</comment>
<dbReference type="AlphaFoldDB" id="A0A9P4VMP5"/>
<keyword evidence="4" id="KW-1185">Reference proteome</keyword>
<evidence type="ECO:0000313" key="4">
    <source>
        <dbReference type="Proteomes" id="UP000799429"/>
    </source>
</evidence>
<reference evidence="3" key="1">
    <citation type="journal article" date="2020" name="Stud. Mycol.">
        <title>101 Dothideomycetes genomes: a test case for predicting lifestyles and emergence of pathogens.</title>
        <authorList>
            <person name="Haridas S."/>
            <person name="Albert R."/>
            <person name="Binder M."/>
            <person name="Bloem J."/>
            <person name="Labutti K."/>
            <person name="Salamov A."/>
            <person name="Andreopoulos B."/>
            <person name="Baker S."/>
            <person name="Barry K."/>
            <person name="Bills G."/>
            <person name="Bluhm B."/>
            <person name="Cannon C."/>
            <person name="Castanera R."/>
            <person name="Culley D."/>
            <person name="Daum C."/>
            <person name="Ezra D."/>
            <person name="Gonzalez J."/>
            <person name="Henrissat B."/>
            <person name="Kuo A."/>
            <person name="Liang C."/>
            <person name="Lipzen A."/>
            <person name="Lutzoni F."/>
            <person name="Magnuson J."/>
            <person name="Mondo S."/>
            <person name="Nolan M."/>
            <person name="Ohm R."/>
            <person name="Pangilinan J."/>
            <person name="Park H.-J."/>
            <person name="Ramirez L."/>
            <person name="Alfaro M."/>
            <person name="Sun H."/>
            <person name="Tritt A."/>
            <person name="Yoshinaga Y."/>
            <person name="Zwiers L.-H."/>
            <person name="Turgeon B."/>
            <person name="Goodwin S."/>
            <person name="Spatafora J."/>
            <person name="Crous P."/>
            <person name="Grigoriev I."/>
        </authorList>
    </citation>
    <scope>NUCLEOTIDE SEQUENCE</scope>
    <source>
        <strain evidence="3">CBS 101060</strain>
    </source>
</reference>
<evidence type="ECO:0000313" key="3">
    <source>
        <dbReference type="EMBL" id="KAF2836863.1"/>
    </source>
</evidence>
<dbReference type="InterPro" id="IPR052275">
    <property type="entry name" value="Mt_Fe-S_assembly_factor"/>
</dbReference>